<organism evidence="2 3">
    <name type="scientific">Hibiscus syriacus</name>
    <name type="common">Rose of Sharon</name>
    <dbReference type="NCBI Taxonomy" id="106335"/>
    <lineage>
        <taxon>Eukaryota</taxon>
        <taxon>Viridiplantae</taxon>
        <taxon>Streptophyta</taxon>
        <taxon>Embryophyta</taxon>
        <taxon>Tracheophyta</taxon>
        <taxon>Spermatophyta</taxon>
        <taxon>Magnoliopsida</taxon>
        <taxon>eudicotyledons</taxon>
        <taxon>Gunneridae</taxon>
        <taxon>Pentapetalae</taxon>
        <taxon>rosids</taxon>
        <taxon>malvids</taxon>
        <taxon>Malvales</taxon>
        <taxon>Malvaceae</taxon>
        <taxon>Malvoideae</taxon>
        <taxon>Hibiscus</taxon>
    </lineage>
</organism>
<protein>
    <submittedName>
        <fullName evidence="2">Uncharacterized protein</fullName>
    </submittedName>
</protein>
<dbReference type="EMBL" id="VEPZ02001486">
    <property type="protein sequence ID" value="KAE8670974.1"/>
    <property type="molecule type" value="Genomic_DNA"/>
</dbReference>
<evidence type="ECO:0000313" key="2">
    <source>
        <dbReference type="EMBL" id="KAE8670974.1"/>
    </source>
</evidence>
<comment type="caution">
    <text evidence="2">The sequence shown here is derived from an EMBL/GenBank/DDBJ whole genome shotgun (WGS) entry which is preliminary data.</text>
</comment>
<evidence type="ECO:0000313" key="3">
    <source>
        <dbReference type="Proteomes" id="UP000436088"/>
    </source>
</evidence>
<proteinExistence type="predicted"/>
<dbReference type="Proteomes" id="UP000436088">
    <property type="component" value="Unassembled WGS sequence"/>
</dbReference>
<dbReference type="AlphaFoldDB" id="A0A6A2YE89"/>
<reference evidence="2" key="1">
    <citation type="submission" date="2019-09" db="EMBL/GenBank/DDBJ databases">
        <title>Draft genome information of white flower Hibiscus syriacus.</title>
        <authorList>
            <person name="Kim Y.-M."/>
        </authorList>
    </citation>
    <scope>NUCLEOTIDE SEQUENCE [LARGE SCALE GENOMIC DNA]</scope>
    <source>
        <strain evidence="2">YM2019G1</strain>
    </source>
</reference>
<evidence type="ECO:0000256" key="1">
    <source>
        <dbReference type="SAM" id="MobiDB-lite"/>
    </source>
</evidence>
<keyword evidence="3" id="KW-1185">Reference proteome</keyword>
<feature type="region of interest" description="Disordered" evidence="1">
    <location>
        <begin position="162"/>
        <end position="184"/>
    </location>
</feature>
<sequence>MDSSLSMNSSMSVRVLPPSSCRGRVSIIQLRDFNVLPEHQPRRWSTLAFARRRNNPTAIASSEKKKRVKKEKKGLVEDDDFEADPLKLFSISWKILRMIIQTWMKMIKTLASELCLNPAVVLELLSEPPLELLMMSATLLDEPVKREPEPVPEIKHIKTEVSETTMVSAKHEPKVKKPVHVMQQ</sequence>
<name>A0A6A2YE89_HIBSY</name>
<feature type="compositionally biased region" description="Basic residues" evidence="1">
    <location>
        <begin position="173"/>
        <end position="184"/>
    </location>
</feature>
<gene>
    <name evidence="2" type="ORF">F3Y22_tig00112010pilonHSYRG00016</name>
</gene>
<accession>A0A6A2YE89</accession>